<keyword evidence="2" id="KW-1185">Reference proteome</keyword>
<sequence length="124" mass="14303">MINIIEFLPFLLIVFIIVLFKGAHDNKKQHVVTQRHVQDNQNELNMIHVALQSQHVDRVSGLPQLTVDVLDIYDNNGIRIQADILEELSVNQFSNHTEVFAFIESQRKNWKMESSKSLPKGVVK</sequence>
<dbReference type="Gene3D" id="1.10.8.600">
    <property type="entry name" value="Phage phi29 replication organiser protein p16.7-like"/>
    <property type="match status" value="1"/>
</dbReference>
<dbReference type="Proteomes" id="UP000201978">
    <property type="component" value="Segment"/>
</dbReference>
<dbReference type="RefSeq" id="YP_009198029.1">
    <property type="nucleotide sequence ID" value="NC_028789.1"/>
</dbReference>
<dbReference type="SUPFAM" id="SSF140713">
    <property type="entry name" value="Phage replication organizer domain"/>
    <property type="match status" value="1"/>
</dbReference>
<dbReference type="GO" id="GO:0039693">
    <property type="term" value="P:viral DNA genome replication"/>
    <property type="evidence" value="ECO:0007669"/>
    <property type="project" value="InterPro"/>
</dbReference>
<reference evidence="1 2" key="1">
    <citation type="journal article" date="2016" name="Virus Genes">
        <title>Complete genome sequence of the cold-active bacteriophage VMY22 from Bacillus cereus.</title>
        <authorList>
            <person name="Qin K."/>
            <person name="Cheng B."/>
            <person name="Zhang S."/>
            <person name="Wang N."/>
            <person name="Fang Y."/>
            <person name="Zhang Q."/>
            <person name="Kuang A."/>
            <person name="Lin L."/>
            <person name="Ji X."/>
            <person name="Wei Y."/>
        </authorList>
    </citation>
    <scope>NUCLEOTIDE SEQUENCE [LARGE SCALE GENOMIC DNA]</scope>
</reference>
<dbReference type="EMBL" id="KT780304">
    <property type="protein sequence ID" value="ALH46489.1"/>
    <property type="molecule type" value="Genomic_DNA"/>
</dbReference>
<protein>
    <submittedName>
        <fullName evidence="1">Uncharacterized protein</fullName>
    </submittedName>
</protein>
<organism evidence="1 2">
    <name type="scientific">Bacillus phage VMY22</name>
    <dbReference type="NCBI Taxonomy" id="1734382"/>
    <lineage>
        <taxon>Viruses</taxon>
        <taxon>Duplodnaviria</taxon>
        <taxon>Heunggongvirae</taxon>
        <taxon>Uroviricota</taxon>
        <taxon>Caudoviricetes</taxon>
        <taxon>Salasmaviridae</taxon>
        <taxon>Mingyongvirus</taxon>
        <taxon>Mingyongvirus VMY22</taxon>
    </lineage>
</organism>
<dbReference type="Pfam" id="PF06720">
    <property type="entry name" value="Phi-29_GP16_7"/>
    <property type="match status" value="1"/>
</dbReference>
<evidence type="ECO:0000313" key="1">
    <source>
        <dbReference type="EMBL" id="ALH46489.1"/>
    </source>
</evidence>
<dbReference type="OrthoDB" id="15728at10239"/>
<dbReference type="InterPro" id="IPR037211">
    <property type="entry name" value="Phage_DNA_replic_GP16.7_sf"/>
</dbReference>
<accession>A0A0N7GFF8</accession>
<dbReference type="GeneID" id="26625171"/>
<proteinExistence type="predicted"/>
<gene>
    <name evidence="1" type="ORF">VMY22_24</name>
</gene>
<dbReference type="InterPro" id="IPR009595">
    <property type="entry name" value="Phage_DNA_replic_GP16.7"/>
</dbReference>
<evidence type="ECO:0000313" key="2">
    <source>
        <dbReference type="Proteomes" id="UP000201978"/>
    </source>
</evidence>
<dbReference type="KEGG" id="vg:26625171"/>
<name>A0A0N7GFF8_9CAUD</name>